<accession>A0A2S0RJY4</accession>
<evidence type="ECO:0008006" key="3">
    <source>
        <dbReference type="Google" id="ProtNLM"/>
    </source>
</evidence>
<proteinExistence type="predicted"/>
<protein>
    <recommendedName>
        <fullName evidence="3">Lipoprotein</fullName>
    </recommendedName>
</protein>
<evidence type="ECO:0000313" key="1">
    <source>
        <dbReference type="EMBL" id="AWA31032.1"/>
    </source>
</evidence>
<keyword evidence="2" id="KW-1185">Reference proteome</keyword>
<dbReference type="AlphaFoldDB" id="A0A2S0RJY4"/>
<dbReference type="PROSITE" id="PS51257">
    <property type="entry name" value="PROKAR_LIPOPROTEIN"/>
    <property type="match status" value="1"/>
</dbReference>
<evidence type="ECO:0000313" key="2">
    <source>
        <dbReference type="Proteomes" id="UP000244193"/>
    </source>
</evidence>
<dbReference type="RefSeq" id="WP_108372612.1">
    <property type="nucleotide sequence ID" value="NZ_CP028811.1"/>
</dbReference>
<dbReference type="KEGG" id="fmg:HYN48_13595"/>
<organism evidence="1 2">
    <name type="scientific">Flavobacterium magnum</name>
    <dbReference type="NCBI Taxonomy" id="2162713"/>
    <lineage>
        <taxon>Bacteria</taxon>
        <taxon>Pseudomonadati</taxon>
        <taxon>Bacteroidota</taxon>
        <taxon>Flavobacteriia</taxon>
        <taxon>Flavobacteriales</taxon>
        <taxon>Flavobacteriaceae</taxon>
        <taxon>Flavobacterium</taxon>
    </lineage>
</organism>
<dbReference type="OrthoDB" id="1493702at2"/>
<dbReference type="Proteomes" id="UP000244193">
    <property type="component" value="Chromosome"/>
</dbReference>
<dbReference type="EMBL" id="CP028811">
    <property type="protein sequence ID" value="AWA31032.1"/>
    <property type="molecule type" value="Genomic_DNA"/>
</dbReference>
<sequence length="209" mass="24354">MKNILVILSSFLIFFSCKNAEDKIEIYLLKERIRSSEGVSLIEYAKKQNLPIEEEITSQAKANYDTLKKQFIYGGKFDVIDKDISKKPLIEDNEVLGLNLSKSEFLLSTSGEKKIESLKPNMKFGIQFVICVNRKPCLTGYFRSNISSYIYNWNYIGYDYFKHDDKTAHDKNFVIRQNAGYEKWKPILTKINEYPSLISALKKTNRLHH</sequence>
<name>A0A2S0RJY4_9FLAO</name>
<reference evidence="1 2" key="1">
    <citation type="submission" date="2018-04" db="EMBL/GenBank/DDBJ databases">
        <title>Genome sequencing of Flavobacterium sp. HYN0048.</title>
        <authorList>
            <person name="Yi H."/>
            <person name="Baek C."/>
        </authorList>
    </citation>
    <scope>NUCLEOTIDE SEQUENCE [LARGE SCALE GENOMIC DNA]</scope>
    <source>
        <strain evidence="1 2">HYN0048</strain>
    </source>
</reference>
<gene>
    <name evidence="1" type="ORF">HYN48_13595</name>
</gene>